<dbReference type="InterPro" id="IPR002110">
    <property type="entry name" value="Ankyrin_rpt"/>
</dbReference>
<evidence type="ECO:0000313" key="5">
    <source>
        <dbReference type="Proteomes" id="UP001233172"/>
    </source>
</evidence>
<keyword evidence="2 3" id="KW-0040">ANK repeat</keyword>
<organism evidence="4 5">
    <name type="scientific">Biomphalaria pfeifferi</name>
    <name type="common">Bloodfluke planorb</name>
    <name type="synonym">Freshwater snail</name>
    <dbReference type="NCBI Taxonomy" id="112525"/>
    <lineage>
        <taxon>Eukaryota</taxon>
        <taxon>Metazoa</taxon>
        <taxon>Spiralia</taxon>
        <taxon>Lophotrochozoa</taxon>
        <taxon>Mollusca</taxon>
        <taxon>Gastropoda</taxon>
        <taxon>Heterobranchia</taxon>
        <taxon>Euthyneura</taxon>
        <taxon>Panpulmonata</taxon>
        <taxon>Hygrophila</taxon>
        <taxon>Lymnaeoidea</taxon>
        <taxon>Planorbidae</taxon>
        <taxon>Biomphalaria</taxon>
    </lineage>
</organism>
<feature type="repeat" description="ANK" evidence="3">
    <location>
        <begin position="30"/>
        <end position="62"/>
    </location>
</feature>
<name>A0AAD8C633_BIOPF</name>
<sequence>MFASEYGHFRIVEKILRSKSIADINQRNQEGRAALMPALKYGHIKVVNILLKYNADIYLEDNKGCTALMFAAENGKKENVLKLLQKEADVNKQNVKNKDVRF</sequence>
<dbReference type="PANTHER" id="PTHR24198:SF165">
    <property type="entry name" value="ANKYRIN REPEAT-CONTAINING PROTEIN-RELATED"/>
    <property type="match status" value="1"/>
</dbReference>
<proteinExistence type="predicted"/>
<dbReference type="Proteomes" id="UP001233172">
    <property type="component" value="Unassembled WGS sequence"/>
</dbReference>
<protein>
    <submittedName>
        <fullName evidence="4">Ankycorbin</fullName>
    </submittedName>
</protein>
<evidence type="ECO:0000256" key="3">
    <source>
        <dbReference type="PROSITE-ProRule" id="PRU00023"/>
    </source>
</evidence>
<dbReference type="PROSITE" id="PS50297">
    <property type="entry name" value="ANK_REP_REGION"/>
    <property type="match status" value="2"/>
</dbReference>
<gene>
    <name evidence="4" type="ORF">Bpfe_003786</name>
</gene>
<dbReference type="PANTHER" id="PTHR24198">
    <property type="entry name" value="ANKYRIN REPEAT AND PROTEIN KINASE DOMAIN-CONTAINING PROTEIN"/>
    <property type="match status" value="1"/>
</dbReference>
<dbReference type="PROSITE" id="PS50088">
    <property type="entry name" value="ANK_REPEAT"/>
    <property type="match status" value="2"/>
</dbReference>
<accession>A0AAD8C633</accession>
<dbReference type="InterPro" id="IPR036770">
    <property type="entry name" value="Ankyrin_rpt-contain_sf"/>
</dbReference>
<evidence type="ECO:0000256" key="1">
    <source>
        <dbReference type="ARBA" id="ARBA00022737"/>
    </source>
</evidence>
<dbReference type="AlphaFoldDB" id="A0AAD8C633"/>
<dbReference type="SMART" id="SM00248">
    <property type="entry name" value="ANK"/>
    <property type="match status" value="2"/>
</dbReference>
<dbReference type="Pfam" id="PF12796">
    <property type="entry name" value="Ank_2"/>
    <property type="match status" value="1"/>
</dbReference>
<evidence type="ECO:0000256" key="2">
    <source>
        <dbReference type="ARBA" id="ARBA00023043"/>
    </source>
</evidence>
<reference evidence="4" key="1">
    <citation type="journal article" date="2023" name="PLoS Negl. Trop. Dis.">
        <title>A genome sequence for Biomphalaria pfeifferi, the major vector snail for the human-infecting parasite Schistosoma mansoni.</title>
        <authorList>
            <person name="Bu L."/>
            <person name="Lu L."/>
            <person name="Laidemitt M.R."/>
            <person name="Zhang S.M."/>
            <person name="Mutuku M."/>
            <person name="Mkoji G."/>
            <person name="Steinauer M."/>
            <person name="Loker E.S."/>
        </authorList>
    </citation>
    <scope>NUCLEOTIDE SEQUENCE</scope>
    <source>
        <strain evidence="4">KasaAsao</strain>
    </source>
</reference>
<dbReference type="EMBL" id="JASAOG010000009">
    <property type="protein sequence ID" value="KAK0067051.1"/>
    <property type="molecule type" value="Genomic_DNA"/>
</dbReference>
<dbReference type="SUPFAM" id="SSF48403">
    <property type="entry name" value="Ankyrin repeat"/>
    <property type="match status" value="1"/>
</dbReference>
<keyword evidence="5" id="KW-1185">Reference proteome</keyword>
<evidence type="ECO:0000313" key="4">
    <source>
        <dbReference type="EMBL" id="KAK0067051.1"/>
    </source>
</evidence>
<keyword evidence="1" id="KW-0677">Repeat</keyword>
<dbReference type="Gene3D" id="1.25.40.20">
    <property type="entry name" value="Ankyrin repeat-containing domain"/>
    <property type="match status" value="1"/>
</dbReference>
<dbReference type="GO" id="GO:0005737">
    <property type="term" value="C:cytoplasm"/>
    <property type="evidence" value="ECO:0007669"/>
    <property type="project" value="TreeGrafter"/>
</dbReference>
<reference evidence="4" key="2">
    <citation type="submission" date="2023-04" db="EMBL/GenBank/DDBJ databases">
        <authorList>
            <person name="Bu L."/>
            <person name="Lu L."/>
            <person name="Laidemitt M.R."/>
            <person name="Zhang S.M."/>
            <person name="Mutuku M."/>
            <person name="Mkoji G."/>
            <person name="Steinauer M."/>
            <person name="Loker E.S."/>
        </authorList>
    </citation>
    <scope>NUCLEOTIDE SEQUENCE</scope>
    <source>
        <strain evidence="4">KasaAsao</strain>
        <tissue evidence="4">Whole Snail</tissue>
    </source>
</reference>
<feature type="repeat" description="ANK" evidence="3">
    <location>
        <begin position="63"/>
        <end position="95"/>
    </location>
</feature>
<comment type="caution">
    <text evidence="4">The sequence shown here is derived from an EMBL/GenBank/DDBJ whole genome shotgun (WGS) entry which is preliminary data.</text>
</comment>